<keyword evidence="15" id="KW-1185">Reference proteome</keyword>
<dbReference type="Pfam" id="PF11145">
    <property type="entry name" value="DUF2921"/>
    <property type="match status" value="1"/>
</dbReference>
<name>A0A2R6W730_MARPO</name>
<evidence type="ECO:0000259" key="12">
    <source>
        <dbReference type="Pfam" id="PF11145"/>
    </source>
</evidence>
<dbReference type="PANTHER" id="PTHR33389">
    <property type="entry name" value="FAMILY PROTEIN, PUTATIVE (DUF2921)-RELATED"/>
    <property type="match status" value="1"/>
</dbReference>
<feature type="transmembrane region" description="Helical" evidence="10">
    <location>
        <begin position="862"/>
        <end position="880"/>
    </location>
</feature>
<evidence type="ECO:0000259" key="13">
    <source>
        <dbReference type="Pfam" id="PF25333"/>
    </source>
</evidence>
<evidence type="ECO:0000256" key="5">
    <source>
        <dbReference type="ARBA" id="ARBA00022679"/>
    </source>
</evidence>
<keyword evidence="9 10" id="KW-0472">Membrane</keyword>
<dbReference type="Proteomes" id="UP000244005">
    <property type="component" value="Unassembled WGS sequence"/>
</dbReference>
<protein>
    <recommendedName>
        <fullName evidence="4">RING-type E3 ubiquitin transferase</fullName>
        <ecNumber evidence="4">2.3.2.27</ecNumber>
    </recommendedName>
</protein>
<evidence type="ECO:0000256" key="3">
    <source>
        <dbReference type="ARBA" id="ARBA00004906"/>
    </source>
</evidence>
<dbReference type="InterPro" id="IPR021319">
    <property type="entry name" value="DUF2921"/>
</dbReference>
<evidence type="ECO:0000256" key="7">
    <source>
        <dbReference type="ARBA" id="ARBA00022786"/>
    </source>
</evidence>
<evidence type="ECO:0000313" key="15">
    <source>
        <dbReference type="Proteomes" id="UP000244005"/>
    </source>
</evidence>
<dbReference type="OrthoDB" id="607498at2759"/>
<comment type="pathway">
    <text evidence="3">Protein modification; protein ubiquitination.</text>
</comment>
<dbReference type="EC" id="2.3.2.27" evidence="4"/>
<evidence type="ECO:0000256" key="8">
    <source>
        <dbReference type="ARBA" id="ARBA00022989"/>
    </source>
</evidence>
<dbReference type="AlphaFoldDB" id="A0A2R6W730"/>
<keyword evidence="5" id="KW-0808">Transferase</keyword>
<dbReference type="Pfam" id="PF25333">
    <property type="entry name" value="DUF2921_N"/>
    <property type="match status" value="3"/>
</dbReference>
<organism evidence="14 15">
    <name type="scientific">Marchantia polymorpha</name>
    <name type="common">Common liverwort</name>
    <name type="synonym">Marchantia aquatica</name>
    <dbReference type="NCBI Taxonomy" id="3197"/>
    <lineage>
        <taxon>Eukaryota</taxon>
        <taxon>Viridiplantae</taxon>
        <taxon>Streptophyta</taxon>
        <taxon>Embryophyta</taxon>
        <taxon>Marchantiophyta</taxon>
        <taxon>Marchantiopsida</taxon>
        <taxon>Marchantiidae</taxon>
        <taxon>Marchantiales</taxon>
        <taxon>Marchantiaceae</taxon>
        <taxon>Marchantia</taxon>
    </lineage>
</organism>
<dbReference type="Gramene" id="Mp2g18570.2">
    <property type="protein sequence ID" value="Mp2g18570.2.cds1"/>
    <property type="gene ID" value="Mp2g18570"/>
</dbReference>
<keyword evidence="6 10" id="KW-0812">Transmembrane</keyword>
<evidence type="ECO:0000256" key="11">
    <source>
        <dbReference type="SAM" id="SignalP"/>
    </source>
</evidence>
<gene>
    <name evidence="14" type="ORF">MARPO_0137s0024</name>
</gene>
<dbReference type="EMBL" id="KZ772809">
    <property type="protein sequence ID" value="PTQ29656.1"/>
    <property type="molecule type" value="Genomic_DNA"/>
</dbReference>
<dbReference type="Gramene" id="Mp2g18570.1">
    <property type="protein sequence ID" value="Mp2g18570.1.cds1"/>
    <property type="gene ID" value="Mp2g18570"/>
</dbReference>
<feature type="transmembrane region" description="Helical" evidence="10">
    <location>
        <begin position="781"/>
        <end position="803"/>
    </location>
</feature>
<accession>A0A2R6W730</accession>
<reference evidence="15" key="1">
    <citation type="journal article" date="2017" name="Cell">
        <title>Insights into land plant evolution garnered from the Marchantia polymorpha genome.</title>
        <authorList>
            <person name="Bowman J.L."/>
            <person name="Kohchi T."/>
            <person name="Yamato K.T."/>
            <person name="Jenkins J."/>
            <person name="Shu S."/>
            <person name="Ishizaki K."/>
            <person name="Yamaoka S."/>
            <person name="Nishihama R."/>
            <person name="Nakamura Y."/>
            <person name="Berger F."/>
            <person name="Adam C."/>
            <person name="Aki S.S."/>
            <person name="Althoff F."/>
            <person name="Araki T."/>
            <person name="Arteaga-Vazquez M.A."/>
            <person name="Balasubrmanian S."/>
            <person name="Barry K."/>
            <person name="Bauer D."/>
            <person name="Boehm C.R."/>
            <person name="Briginshaw L."/>
            <person name="Caballero-Perez J."/>
            <person name="Catarino B."/>
            <person name="Chen F."/>
            <person name="Chiyoda S."/>
            <person name="Chovatia M."/>
            <person name="Davies K.M."/>
            <person name="Delmans M."/>
            <person name="Demura T."/>
            <person name="Dierschke T."/>
            <person name="Dolan L."/>
            <person name="Dorantes-Acosta A.E."/>
            <person name="Eklund D.M."/>
            <person name="Florent S.N."/>
            <person name="Flores-Sandoval E."/>
            <person name="Fujiyama A."/>
            <person name="Fukuzawa H."/>
            <person name="Galik B."/>
            <person name="Grimanelli D."/>
            <person name="Grimwood J."/>
            <person name="Grossniklaus U."/>
            <person name="Hamada T."/>
            <person name="Haseloff J."/>
            <person name="Hetherington A.J."/>
            <person name="Higo A."/>
            <person name="Hirakawa Y."/>
            <person name="Hundley H.N."/>
            <person name="Ikeda Y."/>
            <person name="Inoue K."/>
            <person name="Inoue S.I."/>
            <person name="Ishida S."/>
            <person name="Jia Q."/>
            <person name="Kakita M."/>
            <person name="Kanazawa T."/>
            <person name="Kawai Y."/>
            <person name="Kawashima T."/>
            <person name="Kennedy M."/>
            <person name="Kinose K."/>
            <person name="Kinoshita T."/>
            <person name="Kohara Y."/>
            <person name="Koide E."/>
            <person name="Komatsu K."/>
            <person name="Kopischke S."/>
            <person name="Kubo M."/>
            <person name="Kyozuka J."/>
            <person name="Lagercrantz U."/>
            <person name="Lin S.S."/>
            <person name="Lindquist E."/>
            <person name="Lipzen A.M."/>
            <person name="Lu C.W."/>
            <person name="De Luna E."/>
            <person name="Martienssen R.A."/>
            <person name="Minamino N."/>
            <person name="Mizutani M."/>
            <person name="Mizutani M."/>
            <person name="Mochizuki N."/>
            <person name="Monte I."/>
            <person name="Mosher R."/>
            <person name="Nagasaki H."/>
            <person name="Nakagami H."/>
            <person name="Naramoto S."/>
            <person name="Nishitani K."/>
            <person name="Ohtani M."/>
            <person name="Okamoto T."/>
            <person name="Okumura M."/>
            <person name="Phillips J."/>
            <person name="Pollak B."/>
            <person name="Reinders A."/>
            <person name="Rovekamp M."/>
            <person name="Sano R."/>
            <person name="Sawa S."/>
            <person name="Schmid M.W."/>
            <person name="Shirakawa M."/>
            <person name="Solano R."/>
            <person name="Spunde A."/>
            <person name="Suetsugu N."/>
            <person name="Sugano S."/>
            <person name="Sugiyama A."/>
            <person name="Sun R."/>
            <person name="Suzuki Y."/>
            <person name="Takenaka M."/>
            <person name="Takezawa D."/>
            <person name="Tomogane H."/>
            <person name="Tsuzuki M."/>
            <person name="Ueda T."/>
            <person name="Umeda M."/>
            <person name="Ward J.M."/>
            <person name="Watanabe Y."/>
            <person name="Yazaki K."/>
            <person name="Yokoyama R."/>
            <person name="Yoshitake Y."/>
            <person name="Yotsui I."/>
            <person name="Zachgo S."/>
            <person name="Schmutz J."/>
        </authorList>
    </citation>
    <scope>NUCLEOTIDE SEQUENCE [LARGE SCALE GENOMIC DNA]</scope>
    <source>
        <strain evidence="15">Tak-1</strain>
    </source>
</reference>
<feature type="chain" id="PRO_5015326592" description="RING-type E3 ubiquitin transferase" evidence="11">
    <location>
        <begin position="27"/>
        <end position="899"/>
    </location>
</feature>
<comment type="subcellular location">
    <subcellularLocation>
        <location evidence="2">Endomembrane system</location>
        <topology evidence="2">Multi-pass membrane protein</topology>
    </subcellularLocation>
</comment>
<evidence type="ECO:0000313" key="14">
    <source>
        <dbReference type="EMBL" id="PTQ29656.1"/>
    </source>
</evidence>
<feature type="transmembrane region" description="Helical" evidence="10">
    <location>
        <begin position="688"/>
        <end position="713"/>
    </location>
</feature>
<evidence type="ECO:0000256" key="4">
    <source>
        <dbReference type="ARBA" id="ARBA00012483"/>
    </source>
</evidence>
<comment type="catalytic activity">
    <reaction evidence="1">
        <text>S-ubiquitinyl-[E2 ubiquitin-conjugating enzyme]-L-cysteine + [acceptor protein]-L-lysine = [E2 ubiquitin-conjugating enzyme]-L-cysteine + N(6)-ubiquitinyl-[acceptor protein]-L-lysine.</text>
        <dbReference type="EC" id="2.3.2.27"/>
    </reaction>
</comment>
<feature type="transmembrane region" description="Helical" evidence="10">
    <location>
        <begin position="823"/>
        <end position="841"/>
    </location>
</feature>
<dbReference type="PANTHER" id="PTHR33389:SF18">
    <property type="entry name" value="OS01G0677900 PROTEIN"/>
    <property type="match status" value="1"/>
</dbReference>
<evidence type="ECO:0000256" key="6">
    <source>
        <dbReference type="ARBA" id="ARBA00022692"/>
    </source>
</evidence>
<keyword evidence="8 10" id="KW-1133">Transmembrane helix</keyword>
<keyword evidence="7" id="KW-0833">Ubl conjugation pathway</keyword>
<feature type="domain" description="DUF2921" evidence="13">
    <location>
        <begin position="98"/>
        <end position="221"/>
    </location>
</feature>
<proteinExistence type="predicted"/>
<dbReference type="InterPro" id="IPR057425">
    <property type="entry name" value="DUF2921_N"/>
</dbReference>
<dbReference type="OMA" id="NDSMDCG"/>
<evidence type="ECO:0000256" key="9">
    <source>
        <dbReference type="ARBA" id="ARBA00023136"/>
    </source>
</evidence>
<feature type="signal peptide" evidence="11">
    <location>
        <begin position="1"/>
        <end position="26"/>
    </location>
</feature>
<feature type="domain" description="SWEET-like" evidence="12">
    <location>
        <begin position="647"/>
        <end position="881"/>
    </location>
</feature>
<evidence type="ECO:0000256" key="2">
    <source>
        <dbReference type="ARBA" id="ARBA00004127"/>
    </source>
</evidence>
<keyword evidence="11" id="KW-0732">Signal</keyword>
<evidence type="ECO:0000256" key="10">
    <source>
        <dbReference type="SAM" id="Phobius"/>
    </source>
</evidence>
<evidence type="ECO:0000256" key="1">
    <source>
        <dbReference type="ARBA" id="ARBA00000900"/>
    </source>
</evidence>
<feature type="domain" description="DUF2921" evidence="13">
    <location>
        <begin position="263"/>
        <end position="412"/>
    </location>
</feature>
<sequence length="899" mass="100089">MRSRGQLASFGLWVVAVVALLRQVEQAEINPLDLTLPDACEAVVQGDELESDGASHDSIPLQEVPTEHLPWLNFSRGEFLLDHSNWATISRSVQFSTGDLSLSRTAYNYVYLIRGTVTFKANDSMQMEVEIQGALSIKTRELCARGCATKGPTPAWFLYLAGGAQAGSMPQKRAMVIPERDCGILVRFRYPKSKTSKTSLISGEMKSLRSSDDELQFAPIDIAAVYEGDFKYTRMDEVRKLADSSGSSADYLQNNEASEHSSVCESFEEEARMPVVWSSACGLVDSTDCSPFKKHSRMYDVRSTVTGVRIRDFDCSMDGRLSGHLVFATGDDESADGRSLSTHLALVLEGMWDLRNEQFLMLACLLDASDCKIQVTLEVATIFRTITHPLAIFGHVRSLRLNSDPLYFEPFSFVGGGWLSVLSADSPARLQVMDKFDRTPSLRELIEPMCDRQAEQFPVRKGAKYPDGSDFLDMDLKTLVTNPSPGAGVASALPVYLSAMELGNSRREWSFAQARGFPVEDRETTGRMNVSFVVYVPRMQQLFSASKDQWFKRMAAEGWFDRSTGQLCMLGCRSKIWAADGYDDDDTDGMDCSVLFNLRYPEVNPSVWGEVPHASGSITSLRSESDPLAFPAVALDSFSGVSRSQSAQTLWRKRVDIVMSVGTLCLLVVVLLPELVHSKDPSKPRLFACHSFVMLAALVTGHAVSLAFSVNIIALKMSGSASDDAAVRVAAPDSVELFTAAASMAALMLEMRWLHLTRKACAYAEVLRKDQTSTRVAEHHIWYICLAIFGLAFTVVQLTFLSGQQLLASRFEESMYRRNHLQQMMWANLQASADVISYFFLLPQVLSRVLWDNKTRAPRSMYYYYLYMVLSLVRSLAQFYTVDLIFGPQFGDTQFIDTG</sequence>
<feature type="domain" description="DUF2921" evidence="13">
    <location>
        <begin position="536"/>
        <end position="633"/>
    </location>
</feature>